<dbReference type="PANTHER" id="PTHR14742:SF0">
    <property type="entry name" value="RIBONUCLEASE P PROTEIN SUBUNIT P21"/>
    <property type="match status" value="1"/>
</dbReference>
<dbReference type="InterPro" id="IPR007175">
    <property type="entry name" value="Rpr2/Snm1/Rpp21"/>
</dbReference>
<dbReference type="Pfam" id="PF04032">
    <property type="entry name" value="Rpr2"/>
    <property type="match status" value="1"/>
</dbReference>
<evidence type="ECO:0000313" key="6">
    <source>
        <dbReference type="EMBL" id="USW48732.1"/>
    </source>
</evidence>
<organism evidence="6 7">
    <name type="scientific">Septoria linicola</name>
    <dbReference type="NCBI Taxonomy" id="215465"/>
    <lineage>
        <taxon>Eukaryota</taxon>
        <taxon>Fungi</taxon>
        <taxon>Dikarya</taxon>
        <taxon>Ascomycota</taxon>
        <taxon>Pezizomycotina</taxon>
        <taxon>Dothideomycetes</taxon>
        <taxon>Dothideomycetidae</taxon>
        <taxon>Mycosphaerellales</taxon>
        <taxon>Mycosphaerellaceae</taxon>
        <taxon>Septoria</taxon>
    </lineage>
</organism>
<comment type="similarity">
    <text evidence="4">Belongs to the eukaryotic/archaeal RNase P protein component 4 family.</text>
</comment>
<keyword evidence="7" id="KW-1185">Reference proteome</keyword>
<dbReference type="GO" id="GO:0046872">
    <property type="term" value="F:metal ion binding"/>
    <property type="evidence" value="ECO:0007669"/>
    <property type="project" value="UniProtKB-KW"/>
</dbReference>
<dbReference type="Gene3D" id="6.20.50.20">
    <property type="match status" value="1"/>
</dbReference>
<dbReference type="GO" id="GO:0008033">
    <property type="term" value="P:tRNA processing"/>
    <property type="evidence" value="ECO:0007669"/>
    <property type="project" value="UniProtKB-KW"/>
</dbReference>
<evidence type="ECO:0000256" key="4">
    <source>
        <dbReference type="ARBA" id="ARBA00038402"/>
    </source>
</evidence>
<keyword evidence="3" id="KW-0862">Zinc</keyword>
<keyword evidence="1" id="KW-0819">tRNA processing</keyword>
<proteinExistence type="inferred from homology"/>
<feature type="compositionally biased region" description="Basic and acidic residues" evidence="5">
    <location>
        <begin position="175"/>
        <end position="184"/>
    </location>
</feature>
<dbReference type="OrthoDB" id="128536at2759"/>
<evidence type="ECO:0000256" key="1">
    <source>
        <dbReference type="ARBA" id="ARBA00022694"/>
    </source>
</evidence>
<evidence type="ECO:0000313" key="7">
    <source>
        <dbReference type="Proteomes" id="UP001056384"/>
    </source>
</evidence>
<dbReference type="PANTHER" id="PTHR14742">
    <property type="entry name" value="RIBONUCLEASE P SUBUNIT P21"/>
    <property type="match status" value="1"/>
</dbReference>
<evidence type="ECO:0000256" key="5">
    <source>
        <dbReference type="SAM" id="MobiDB-lite"/>
    </source>
</evidence>
<name>A0A9Q9AMH4_9PEZI</name>
<gene>
    <name evidence="6" type="ORF">Slin15195_G020510</name>
</gene>
<dbReference type="GO" id="GO:0005655">
    <property type="term" value="C:nucleolar ribonuclease P complex"/>
    <property type="evidence" value="ECO:0007669"/>
    <property type="project" value="TreeGrafter"/>
</dbReference>
<dbReference type="Proteomes" id="UP001056384">
    <property type="component" value="Chromosome 1"/>
</dbReference>
<keyword evidence="2" id="KW-0479">Metal-binding</keyword>
<feature type="region of interest" description="Disordered" evidence="5">
    <location>
        <begin position="153"/>
        <end position="184"/>
    </location>
</feature>
<feature type="compositionally biased region" description="Basic residues" evidence="5">
    <location>
        <begin position="153"/>
        <end position="164"/>
    </location>
</feature>
<evidence type="ECO:0000256" key="3">
    <source>
        <dbReference type="ARBA" id="ARBA00022833"/>
    </source>
</evidence>
<feature type="compositionally biased region" description="Polar residues" evidence="5">
    <location>
        <begin position="41"/>
        <end position="54"/>
    </location>
</feature>
<protein>
    <submittedName>
        <fullName evidence="6">Ribonuclease P subunit, Rpr2/Snm1/Rpp21</fullName>
    </submittedName>
</protein>
<dbReference type="EMBL" id="CP099418">
    <property type="protein sequence ID" value="USW48732.1"/>
    <property type="molecule type" value="Genomic_DNA"/>
</dbReference>
<dbReference type="AlphaFoldDB" id="A0A9Q9AMH4"/>
<reference evidence="6" key="1">
    <citation type="submission" date="2022-06" db="EMBL/GenBank/DDBJ databases">
        <title>Complete genome sequences of two strains of the flax pathogen Septoria linicola.</title>
        <authorList>
            <person name="Lapalu N."/>
            <person name="Simon A."/>
            <person name="Demenou B."/>
            <person name="Paumier D."/>
            <person name="Guillot M.-P."/>
            <person name="Gout L."/>
            <person name="Valade R."/>
        </authorList>
    </citation>
    <scope>NUCLEOTIDE SEQUENCE</scope>
    <source>
        <strain evidence="6">SE15195</strain>
    </source>
</reference>
<evidence type="ECO:0000256" key="2">
    <source>
        <dbReference type="ARBA" id="ARBA00022723"/>
    </source>
</evidence>
<accession>A0A9Q9AMH4</accession>
<feature type="region of interest" description="Disordered" evidence="5">
    <location>
        <begin position="41"/>
        <end position="62"/>
    </location>
</feature>
<sequence length="195" mass="21397">MAKEKPRGPKAPPNKHLLARTAFLHQAAIYVASLQDTQKHSATVSHTTNQTQSGLPDDKSTSSDIIGTPDLRPQAGGLPHIFAAQLRQVALKSQIRLSLDVKRAICKACSAVHVDRRTCAQSVENLSRDGKKKCANVLVIECLACGNRKRIPTGANRQRRKGKRAGIQAQENETSTDHASIKQDTELEERCLIHR</sequence>